<reference evidence="1" key="1">
    <citation type="submission" date="2022-10" db="EMBL/GenBank/DDBJ databases">
        <authorList>
            <person name="Koch H."/>
        </authorList>
    </citation>
    <scope>NUCLEOTIDE SEQUENCE</scope>
    <source>
        <strain evidence="1">DNF</strain>
    </source>
</reference>
<dbReference type="AlphaFoldDB" id="A0AA86N1P7"/>
<protein>
    <submittedName>
        <fullName evidence="1">Uncharacterized protein</fullName>
    </submittedName>
</protein>
<name>A0AA86N1P7_9BACT</name>
<accession>A0AA86N1P7</accession>
<sequence length="29" mass="3356">MFWLPLPHTFLSVDETLPGGHRLYLSLSQ</sequence>
<proteinExistence type="predicted"/>
<dbReference type="EMBL" id="OX365700">
    <property type="protein sequence ID" value="CAI4032930.1"/>
    <property type="molecule type" value="Genomic_DNA"/>
</dbReference>
<evidence type="ECO:0000313" key="1">
    <source>
        <dbReference type="EMBL" id="CAI4032930.1"/>
    </source>
</evidence>
<dbReference type="KEGG" id="nti:DNFV4_03360"/>
<keyword evidence="2" id="KW-1185">Reference proteome</keyword>
<gene>
    <name evidence="1" type="ORF">DNFV4_03360</name>
</gene>
<evidence type="ECO:0000313" key="2">
    <source>
        <dbReference type="Proteomes" id="UP001179121"/>
    </source>
</evidence>
<organism evidence="1 2">
    <name type="scientific">Nitrospira tepida</name>
    <dbReference type="NCBI Taxonomy" id="2973512"/>
    <lineage>
        <taxon>Bacteria</taxon>
        <taxon>Pseudomonadati</taxon>
        <taxon>Nitrospirota</taxon>
        <taxon>Nitrospiria</taxon>
        <taxon>Nitrospirales</taxon>
        <taxon>Nitrospiraceae</taxon>
        <taxon>Nitrospira</taxon>
    </lineage>
</organism>
<dbReference type="Proteomes" id="UP001179121">
    <property type="component" value="Chromosome"/>
</dbReference>